<dbReference type="PANTHER" id="PTHR42928">
    <property type="entry name" value="TRICARBOXYLATE-BINDING PROTEIN"/>
    <property type="match status" value="1"/>
</dbReference>
<dbReference type="InterPro" id="IPR005064">
    <property type="entry name" value="BUG"/>
</dbReference>
<sequence>MIALLLVQNASSFLTRRRKKMKFSYSSTIRPLLRRTIMAVLLGLSVTIGSILPASAQRADIVTLVVPFGAGGGVDTVMRAVAERLSDELGRRVLVENRPGGSTMIAVDYVSRAATDGSIFLIGTPSLSSNFAFQPEIGPGDPRELLDPVIPVATQPYGVILGPALPDEISSIEALLEWAEANPGRLDMVNSGPLTAPRLAAELLSFRTGIPITAISYPSGTEGALDVAGGRVHAGINQIVEAMPQVQAGNLRMIAVTSLERSPVFPDMPTVSETIEDFDVTSWNGMFAPAGTPDAVLDEMNAAMNAVLQDESLHAMFRDQGTEFIGGTREDLANRLNSEIEGWQELDANVDLDLQ</sequence>
<evidence type="ECO:0000313" key="2">
    <source>
        <dbReference type="EMBL" id="PMR78766.1"/>
    </source>
</evidence>
<organism evidence="2 3">
    <name type="scientific">Billgrantia endophytica</name>
    <dbReference type="NCBI Taxonomy" id="2033802"/>
    <lineage>
        <taxon>Bacteria</taxon>
        <taxon>Pseudomonadati</taxon>
        <taxon>Pseudomonadota</taxon>
        <taxon>Gammaproteobacteria</taxon>
        <taxon>Oceanospirillales</taxon>
        <taxon>Halomonadaceae</taxon>
        <taxon>Billgrantia</taxon>
    </lineage>
</organism>
<dbReference type="AlphaFoldDB" id="A0A2N7UE81"/>
<name>A0A2N7UE81_9GAMM</name>
<reference evidence="2 3" key="1">
    <citation type="submission" date="2018-01" db="EMBL/GenBank/DDBJ databases">
        <title>Halomonas endophytica sp. nov., isolated from storage liquid in the stems of Populus euphratica.</title>
        <authorList>
            <person name="Chen C."/>
        </authorList>
    </citation>
    <scope>NUCLEOTIDE SEQUENCE [LARGE SCALE GENOMIC DNA]</scope>
    <source>
        <strain evidence="2 3">MC28</strain>
    </source>
</reference>
<proteinExistence type="inferred from homology"/>
<keyword evidence="3" id="KW-1185">Reference proteome</keyword>
<comment type="similarity">
    <text evidence="1">Belongs to the UPF0065 (bug) family.</text>
</comment>
<dbReference type="CDD" id="cd07012">
    <property type="entry name" value="PBP2_Bug_TTT"/>
    <property type="match status" value="1"/>
</dbReference>
<dbReference type="Gene3D" id="3.40.190.10">
    <property type="entry name" value="Periplasmic binding protein-like II"/>
    <property type="match status" value="1"/>
</dbReference>
<dbReference type="SUPFAM" id="SSF53850">
    <property type="entry name" value="Periplasmic binding protein-like II"/>
    <property type="match status" value="1"/>
</dbReference>
<accession>A0A2N7UE81</accession>
<dbReference type="PANTHER" id="PTHR42928:SF5">
    <property type="entry name" value="BLR1237 PROTEIN"/>
    <property type="match status" value="1"/>
</dbReference>
<dbReference type="EMBL" id="PNRF01000001">
    <property type="protein sequence ID" value="PMR78766.1"/>
    <property type="molecule type" value="Genomic_DNA"/>
</dbReference>
<dbReference type="PIRSF" id="PIRSF017082">
    <property type="entry name" value="YflP"/>
    <property type="match status" value="1"/>
</dbReference>
<evidence type="ECO:0000313" key="3">
    <source>
        <dbReference type="Proteomes" id="UP000235803"/>
    </source>
</evidence>
<evidence type="ECO:0008006" key="4">
    <source>
        <dbReference type="Google" id="ProtNLM"/>
    </source>
</evidence>
<dbReference type="Gene3D" id="3.40.190.150">
    <property type="entry name" value="Bordetella uptake gene, domain 1"/>
    <property type="match status" value="1"/>
</dbReference>
<comment type="caution">
    <text evidence="2">The sequence shown here is derived from an EMBL/GenBank/DDBJ whole genome shotgun (WGS) entry which is preliminary data.</text>
</comment>
<evidence type="ECO:0000256" key="1">
    <source>
        <dbReference type="ARBA" id="ARBA00006987"/>
    </source>
</evidence>
<dbReference type="Proteomes" id="UP000235803">
    <property type="component" value="Unassembled WGS sequence"/>
</dbReference>
<protein>
    <recommendedName>
        <fullName evidence="4">Tripartite tricarboxylate transporter substrate binding protein</fullName>
    </recommendedName>
</protein>
<dbReference type="OrthoDB" id="9780943at2"/>
<dbReference type="Pfam" id="PF03401">
    <property type="entry name" value="TctC"/>
    <property type="match status" value="1"/>
</dbReference>
<dbReference type="InterPro" id="IPR042100">
    <property type="entry name" value="Bug_dom1"/>
</dbReference>
<gene>
    <name evidence="2" type="ORF">C1H69_00410</name>
</gene>